<dbReference type="RefSeq" id="WP_229466569.1">
    <property type="nucleotide sequence ID" value="NZ_BMWW01000005.1"/>
</dbReference>
<dbReference type="CDD" id="cd08916">
    <property type="entry name" value="TrHb3_P"/>
    <property type="match status" value="1"/>
</dbReference>
<dbReference type="SUPFAM" id="SSF46458">
    <property type="entry name" value="Globin-like"/>
    <property type="match status" value="1"/>
</dbReference>
<evidence type="ECO:0008006" key="3">
    <source>
        <dbReference type="Google" id="ProtNLM"/>
    </source>
</evidence>
<dbReference type="EMBL" id="BMWW01000005">
    <property type="protein sequence ID" value="GGY94839.1"/>
    <property type="molecule type" value="Genomic_DNA"/>
</dbReference>
<dbReference type="InterPro" id="IPR012292">
    <property type="entry name" value="Globin/Proto"/>
</dbReference>
<name>A0AA88C8V7_9BURK</name>
<dbReference type="GO" id="GO:0019825">
    <property type="term" value="F:oxygen binding"/>
    <property type="evidence" value="ECO:0007669"/>
    <property type="project" value="InterPro"/>
</dbReference>
<dbReference type="Proteomes" id="UP000619512">
    <property type="component" value="Unassembled WGS sequence"/>
</dbReference>
<reference evidence="1" key="2">
    <citation type="submission" date="2022-12" db="EMBL/GenBank/DDBJ databases">
        <authorList>
            <person name="Sun Q."/>
            <person name="Kim S."/>
        </authorList>
    </citation>
    <scope>NUCLEOTIDE SEQUENCE</scope>
    <source>
        <strain evidence="1">KCTC 12344</strain>
    </source>
</reference>
<dbReference type="GO" id="GO:0020037">
    <property type="term" value="F:heme binding"/>
    <property type="evidence" value="ECO:0007669"/>
    <property type="project" value="InterPro"/>
</dbReference>
<dbReference type="AlphaFoldDB" id="A0AA88C8V7"/>
<reference evidence="1" key="1">
    <citation type="journal article" date="2014" name="Int. J. Syst. Evol. Microbiol.">
        <title>Complete genome sequence of Corynebacterium casei LMG S-19264T (=DSM 44701T), isolated from a smear-ripened cheese.</title>
        <authorList>
            <consortium name="US DOE Joint Genome Institute (JGI-PGF)"/>
            <person name="Walter F."/>
            <person name="Albersmeier A."/>
            <person name="Kalinowski J."/>
            <person name="Ruckert C."/>
        </authorList>
    </citation>
    <scope>NUCLEOTIDE SEQUENCE</scope>
    <source>
        <strain evidence="1">KCTC 12344</strain>
    </source>
</reference>
<sequence>MTSSLLSMYAAPDPASITQLFHEFYTDVRRDPLLAAAFGPRVGEDWAPHLARMVAFWSDVMLGVKGFQGNVYGKHMTLEGITLEHFRRWLDLFNATARRLFEAPVADELMLVAKRIAASLQYGFFGKVEVAGPSA</sequence>
<protein>
    <recommendedName>
        <fullName evidence="3">Globin</fullName>
    </recommendedName>
</protein>
<comment type="caution">
    <text evidence="1">The sequence shown here is derived from an EMBL/GenBank/DDBJ whole genome shotgun (WGS) entry which is preliminary data.</text>
</comment>
<dbReference type="Gene3D" id="1.10.490.10">
    <property type="entry name" value="Globins"/>
    <property type="match status" value="1"/>
</dbReference>
<gene>
    <name evidence="1" type="ORF">GCM10007388_30180</name>
</gene>
<accession>A0AA88C8V7</accession>
<proteinExistence type="predicted"/>
<evidence type="ECO:0000313" key="1">
    <source>
        <dbReference type="EMBL" id="GGY94839.1"/>
    </source>
</evidence>
<dbReference type="InterPro" id="IPR009050">
    <property type="entry name" value="Globin-like_sf"/>
</dbReference>
<evidence type="ECO:0000313" key="2">
    <source>
        <dbReference type="Proteomes" id="UP000619512"/>
    </source>
</evidence>
<organism evidence="1 2">
    <name type="scientific">Pseudoduganella plicata</name>
    <dbReference type="NCBI Taxonomy" id="321984"/>
    <lineage>
        <taxon>Bacteria</taxon>
        <taxon>Pseudomonadati</taxon>
        <taxon>Pseudomonadota</taxon>
        <taxon>Betaproteobacteria</taxon>
        <taxon>Burkholderiales</taxon>
        <taxon>Oxalobacteraceae</taxon>
        <taxon>Telluria group</taxon>
        <taxon>Pseudoduganella</taxon>
    </lineage>
</organism>